<dbReference type="PRINTS" id="PR00455">
    <property type="entry name" value="HTHTETR"/>
</dbReference>
<name>A0A418YYF6_9SPHN</name>
<protein>
    <submittedName>
        <fullName evidence="4">TetR/AcrR family transcriptional regulator</fullName>
    </submittedName>
</protein>
<keyword evidence="1 2" id="KW-0238">DNA-binding</keyword>
<dbReference type="InterPro" id="IPR050624">
    <property type="entry name" value="HTH-type_Tx_Regulator"/>
</dbReference>
<reference evidence="4 5" key="1">
    <citation type="submission" date="2018-08" db="EMBL/GenBank/DDBJ databases">
        <title>Sphingobium sp. EO9.</title>
        <authorList>
            <person name="Park Y."/>
            <person name="Kim K.H."/>
            <person name="Jeon C.O."/>
        </authorList>
    </citation>
    <scope>NUCLEOTIDE SEQUENCE [LARGE SCALE GENOMIC DNA]</scope>
    <source>
        <strain evidence="4 5">EO9</strain>
    </source>
</reference>
<evidence type="ECO:0000256" key="2">
    <source>
        <dbReference type="PROSITE-ProRule" id="PRU00335"/>
    </source>
</evidence>
<dbReference type="Proteomes" id="UP000283469">
    <property type="component" value="Unassembled WGS sequence"/>
</dbReference>
<dbReference type="Pfam" id="PF21306">
    <property type="entry name" value="TetR_C_40"/>
    <property type="match status" value="1"/>
</dbReference>
<dbReference type="EMBL" id="QVRA01000001">
    <property type="protein sequence ID" value="RJG57907.1"/>
    <property type="molecule type" value="Genomic_DNA"/>
</dbReference>
<organism evidence="4 5">
    <name type="scientific">Sphingobium terrigena</name>
    <dbReference type="NCBI Taxonomy" id="2304063"/>
    <lineage>
        <taxon>Bacteria</taxon>
        <taxon>Pseudomonadati</taxon>
        <taxon>Pseudomonadota</taxon>
        <taxon>Alphaproteobacteria</taxon>
        <taxon>Sphingomonadales</taxon>
        <taxon>Sphingomonadaceae</taxon>
        <taxon>Sphingobium</taxon>
    </lineage>
</organism>
<dbReference type="Pfam" id="PF00440">
    <property type="entry name" value="TetR_N"/>
    <property type="match status" value="1"/>
</dbReference>
<evidence type="ECO:0000313" key="5">
    <source>
        <dbReference type="Proteomes" id="UP000283469"/>
    </source>
</evidence>
<evidence type="ECO:0000313" key="4">
    <source>
        <dbReference type="EMBL" id="RJG57907.1"/>
    </source>
</evidence>
<gene>
    <name evidence="4" type="ORF">D0Z70_01465</name>
</gene>
<dbReference type="SUPFAM" id="SSF46689">
    <property type="entry name" value="Homeodomain-like"/>
    <property type="match status" value="1"/>
</dbReference>
<feature type="domain" description="HTH tetR-type" evidence="3">
    <location>
        <begin position="60"/>
        <end position="120"/>
    </location>
</feature>
<proteinExistence type="predicted"/>
<keyword evidence="5" id="KW-1185">Reference proteome</keyword>
<evidence type="ECO:0000259" key="3">
    <source>
        <dbReference type="PROSITE" id="PS50977"/>
    </source>
</evidence>
<dbReference type="GO" id="GO:0003677">
    <property type="term" value="F:DNA binding"/>
    <property type="evidence" value="ECO:0007669"/>
    <property type="project" value="UniProtKB-UniRule"/>
</dbReference>
<dbReference type="PANTHER" id="PTHR43479:SF11">
    <property type="entry name" value="ACREF_ENVCD OPERON REPRESSOR-RELATED"/>
    <property type="match status" value="1"/>
</dbReference>
<accession>A0A418YYF6</accession>
<dbReference type="PANTHER" id="PTHR43479">
    <property type="entry name" value="ACREF/ENVCD OPERON REPRESSOR-RELATED"/>
    <property type="match status" value="1"/>
</dbReference>
<dbReference type="InterPro" id="IPR001647">
    <property type="entry name" value="HTH_TetR"/>
</dbReference>
<evidence type="ECO:0000256" key="1">
    <source>
        <dbReference type="ARBA" id="ARBA00023125"/>
    </source>
</evidence>
<comment type="caution">
    <text evidence="4">The sequence shown here is derived from an EMBL/GenBank/DDBJ whole genome shotgun (WGS) entry which is preliminary data.</text>
</comment>
<sequence>MDSTPVPTWRNSRLTRAARKGCGQGNIRANRGVHGIGEMAVAGSKVNLERRAEIGRARRAKTRVTLLKAAFELLGKEGGRSARIEEICQTANVARGTFYNYFTSVDEMFKALTFDISHDFNDATRAVIRRVPAGAIRSAFALRYYLHKAYADREWGWAMVNLSAGGPIFGEETYSYATQSIQEGMITGQFNIPSLDIGRDLMMGATLSAMITIVRGDPGQDYPEAVVGQILRGLGVNEPLIAKCVSPALPDPFDFLANHGAAPEMGIADEFGLLN</sequence>
<dbReference type="Gene3D" id="1.10.357.10">
    <property type="entry name" value="Tetracycline Repressor, domain 2"/>
    <property type="match status" value="1"/>
</dbReference>
<dbReference type="AlphaFoldDB" id="A0A418YYF6"/>
<dbReference type="InterPro" id="IPR049513">
    <property type="entry name" value="TetR_C_40"/>
</dbReference>
<dbReference type="PROSITE" id="PS50977">
    <property type="entry name" value="HTH_TETR_2"/>
    <property type="match status" value="1"/>
</dbReference>
<dbReference type="OrthoDB" id="9811084at2"/>
<feature type="DNA-binding region" description="H-T-H motif" evidence="2">
    <location>
        <begin position="83"/>
        <end position="102"/>
    </location>
</feature>
<dbReference type="InterPro" id="IPR009057">
    <property type="entry name" value="Homeodomain-like_sf"/>
</dbReference>